<dbReference type="Proteomes" id="UP000054481">
    <property type="component" value="Unassembled WGS sequence"/>
</dbReference>
<sequence length="415" mass="47959">MRLPGAWPDSDPESHSHTAPAAPKQRRRRLARHPSSDDKTVVIAVMGVTGAGKSTFIKNVTRQESVSVGESLSSDTSHVAAYELRHKGVRYILVDTPGFNDTDRPDSEITTVILTWLKESLEAGTELNGVIYLHRIFDPRMSGSALRNTRMFRKLIGSDGFGNVVLATTFWGTVLESIGAGREKELRTNPDFWGSMVENGAKMARLQNTRTSGLELLEKMAQQGKFVLDVQDEVVNQGKSVDETEVLREQMAQAEELRRTLKAQRLMEEERLQQQLRRQESARQKQLRREWREIEQRRAAEQRAEKQRQAEERRRAEEQIRREEEELRQELERQERRRREQAAELQRRAKAEEKRRQEEEANIRRRFQAAYTCIGYKAQWPCDKCKGSITAYSSYYREFLSSLPALLLLFKAALL</sequence>
<dbReference type="SUPFAM" id="SSF52540">
    <property type="entry name" value="P-loop containing nucleoside triphosphate hydrolases"/>
    <property type="match status" value="1"/>
</dbReference>
<feature type="coiled-coil region" evidence="1">
    <location>
        <begin position="244"/>
        <end position="362"/>
    </location>
</feature>
<keyword evidence="5" id="KW-1185">Reference proteome</keyword>
<reference evidence="4 5" key="1">
    <citation type="journal article" date="2014" name="Genome Biol. Evol.">
        <title>Comparative genomics and transcriptomics analyses reveal divergent lifestyle features of nematode endoparasitic fungus Hirsutella minnesotensis.</title>
        <authorList>
            <person name="Lai Y."/>
            <person name="Liu K."/>
            <person name="Zhang X."/>
            <person name="Zhang X."/>
            <person name="Li K."/>
            <person name="Wang N."/>
            <person name="Shu C."/>
            <person name="Wu Y."/>
            <person name="Wang C."/>
            <person name="Bushley K.E."/>
            <person name="Xiang M."/>
            <person name="Liu X."/>
        </authorList>
    </citation>
    <scope>NUCLEOTIDE SEQUENCE [LARGE SCALE GENOMIC DNA]</scope>
    <source>
        <strain evidence="4 5">3608</strain>
    </source>
</reference>
<feature type="region of interest" description="Disordered" evidence="2">
    <location>
        <begin position="1"/>
        <end position="36"/>
    </location>
</feature>
<accession>A0A0F7ZRU2</accession>
<protein>
    <recommendedName>
        <fullName evidence="3">G domain-containing protein</fullName>
    </recommendedName>
</protein>
<feature type="domain" description="G" evidence="3">
    <location>
        <begin position="43"/>
        <end position="101"/>
    </location>
</feature>
<dbReference type="InterPro" id="IPR006073">
    <property type="entry name" value="GTP-bd"/>
</dbReference>
<organism evidence="4 5">
    <name type="scientific">Hirsutella minnesotensis 3608</name>
    <dbReference type="NCBI Taxonomy" id="1043627"/>
    <lineage>
        <taxon>Eukaryota</taxon>
        <taxon>Fungi</taxon>
        <taxon>Dikarya</taxon>
        <taxon>Ascomycota</taxon>
        <taxon>Pezizomycotina</taxon>
        <taxon>Sordariomycetes</taxon>
        <taxon>Hypocreomycetidae</taxon>
        <taxon>Hypocreales</taxon>
        <taxon>Ophiocordycipitaceae</taxon>
        <taxon>Hirsutella</taxon>
    </lineage>
</organism>
<dbReference type="OrthoDB" id="8954335at2759"/>
<evidence type="ECO:0000259" key="3">
    <source>
        <dbReference type="Pfam" id="PF01926"/>
    </source>
</evidence>
<dbReference type="Gene3D" id="3.40.50.300">
    <property type="entry name" value="P-loop containing nucleotide triphosphate hydrolases"/>
    <property type="match status" value="1"/>
</dbReference>
<dbReference type="InterPro" id="IPR027417">
    <property type="entry name" value="P-loop_NTPase"/>
</dbReference>
<dbReference type="EMBL" id="KQ030639">
    <property type="protein sequence ID" value="KJZ70208.1"/>
    <property type="molecule type" value="Genomic_DNA"/>
</dbReference>
<dbReference type="GO" id="GO:0005525">
    <property type="term" value="F:GTP binding"/>
    <property type="evidence" value="ECO:0007669"/>
    <property type="project" value="InterPro"/>
</dbReference>
<name>A0A0F7ZRU2_9HYPO</name>
<proteinExistence type="predicted"/>
<evidence type="ECO:0000256" key="2">
    <source>
        <dbReference type="SAM" id="MobiDB-lite"/>
    </source>
</evidence>
<evidence type="ECO:0000313" key="4">
    <source>
        <dbReference type="EMBL" id="KJZ70208.1"/>
    </source>
</evidence>
<keyword evidence="1" id="KW-0175">Coiled coil</keyword>
<evidence type="ECO:0000313" key="5">
    <source>
        <dbReference type="Proteomes" id="UP000054481"/>
    </source>
</evidence>
<gene>
    <name evidence="4" type="ORF">HIM_10394</name>
</gene>
<dbReference type="AlphaFoldDB" id="A0A0F7ZRU2"/>
<dbReference type="CDD" id="cd00882">
    <property type="entry name" value="Ras_like_GTPase"/>
    <property type="match status" value="1"/>
</dbReference>
<dbReference type="Pfam" id="PF01926">
    <property type="entry name" value="MMR_HSR1"/>
    <property type="match status" value="1"/>
</dbReference>
<evidence type="ECO:0000256" key="1">
    <source>
        <dbReference type="SAM" id="Coils"/>
    </source>
</evidence>